<gene>
    <name evidence="2" type="ORF">E2C01_017135</name>
</gene>
<sequence length="192" mass="21890">MGTVVEDAATIWVREVPSHACSEELQQFLEMEKQMNYYFNNRQLYNYQHASHITIGHPVVVCYKDCWRRGKVEKLPEAKGEKTSVFLVDYGFMCQTSLVALIPLNEGEWTSVPCQARKVVLHGVLPISLQYVFINQEFKLTLNVCPSENLRQNFTLAYRSSPNTKTTKKSSLNWVCPSMLLMVGTAVSQCNS</sequence>
<dbReference type="InterPro" id="IPR002999">
    <property type="entry name" value="Tudor"/>
</dbReference>
<keyword evidence="3" id="KW-1185">Reference proteome</keyword>
<name>A0A5B7DQS7_PORTR</name>
<dbReference type="OrthoDB" id="249932at2759"/>
<evidence type="ECO:0000313" key="3">
    <source>
        <dbReference type="Proteomes" id="UP000324222"/>
    </source>
</evidence>
<dbReference type="AlphaFoldDB" id="A0A5B7DQS7"/>
<accession>A0A5B7DQS7</accession>
<dbReference type="Proteomes" id="UP000324222">
    <property type="component" value="Unassembled WGS sequence"/>
</dbReference>
<comment type="caution">
    <text evidence="2">The sequence shown here is derived from an EMBL/GenBank/DDBJ whole genome shotgun (WGS) entry which is preliminary data.</text>
</comment>
<evidence type="ECO:0000313" key="2">
    <source>
        <dbReference type="EMBL" id="MPC24062.1"/>
    </source>
</evidence>
<dbReference type="CDD" id="cd20379">
    <property type="entry name" value="Tudor_dTUD-like"/>
    <property type="match status" value="1"/>
</dbReference>
<proteinExistence type="predicted"/>
<feature type="domain" description="Tudor" evidence="1">
    <location>
        <begin position="3"/>
        <end position="123"/>
    </location>
</feature>
<evidence type="ECO:0000259" key="1">
    <source>
        <dbReference type="Pfam" id="PF00567"/>
    </source>
</evidence>
<dbReference type="EMBL" id="VSRR010001285">
    <property type="protein sequence ID" value="MPC24062.1"/>
    <property type="molecule type" value="Genomic_DNA"/>
</dbReference>
<organism evidence="2 3">
    <name type="scientific">Portunus trituberculatus</name>
    <name type="common">Swimming crab</name>
    <name type="synonym">Neptunus trituberculatus</name>
    <dbReference type="NCBI Taxonomy" id="210409"/>
    <lineage>
        <taxon>Eukaryota</taxon>
        <taxon>Metazoa</taxon>
        <taxon>Ecdysozoa</taxon>
        <taxon>Arthropoda</taxon>
        <taxon>Crustacea</taxon>
        <taxon>Multicrustacea</taxon>
        <taxon>Malacostraca</taxon>
        <taxon>Eumalacostraca</taxon>
        <taxon>Eucarida</taxon>
        <taxon>Decapoda</taxon>
        <taxon>Pleocyemata</taxon>
        <taxon>Brachyura</taxon>
        <taxon>Eubrachyura</taxon>
        <taxon>Portunoidea</taxon>
        <taxon>Portunidae</taxon>
        <taxon>Portuninae</taxon>
        <taxon>Portunus</taxon>
    </lineage>
</organism>
<dbReference type="Gene3D" id="2.30.30.140">
    <property type="match status" value="1"/>
</dbReference>
<dbReference type="SUPFAM" id="SSF63748">
    <property type="entry name" value="Tudor/PWWP/MBT"/>
    <property type="match status" value="1"/>
</dbReference>
<protein>
    <recommendedName>
        <fullName evidence="1">Tudor domain-containing protein</fullName>
    </recommendedName>
</protein>
<reference evidence="2 3" key="1">
    <citation type="submission" date="2019-05" db="EMBL/GenBank/DDBJ databases">
        <title>Another draft genome of Portunus trituberculatus and its Hox gene families provides insights of decapod evolution.</title>
        <authorList>
            <person name="Jeong J.-H."/>
            <person name="Song I."/>
            <person name="Kim S."/>
            <person name="Choi T."/>
            <person name="Kim D."/>
            <person name="Ryu S."/>
            <person name="Kim W."/>
        </authorList>
    </citation>
    <scope>NUCLEOTIDE SEQUENCE [LARGE SCALE GENOMIC DNA]</scope>
    <source>
        <tissue evidence="2">Muscle</tissue>
    </source>
</reference>
<dbReference type="Pfam" id="PF00567">
    <property type="entry name" value="TUDOR"/>
    <property type="match status" value="1"/>
</dbReference>